<organism evidence="1 2">
    <name type="scientific">Pristionchus fissidentatus</name>
    <dbReference type="NCBI Taxonomy" id="1538716"/>
    <lineage>
        <taxon>Eukaryota</taxon>
        <taxon>Metazoa</taxon>
        <taxon>Ecdysozoa</taxon>
        <taxon>Nematoda</taxon>
        <taxon>Chromadorea</taxon>
        <taxon>Rhabditida</taxon>
        <taxon>Rhabditina</taxon>
        <taxon>Diplogasteromorpha</taxon>
        <taxon>Diplogasteroidea</taxon>
        <taxon>Neodiplogasteridae</taxon>
        <taxon>Pristionchus</taxon>
    </lineage>
</organism>
<name>A0AAV5UVG5_9BILA</name>
<keyword evidence="2" id="KW-1185">Reference proteome</keyword>
<dbReference type="AlphaFoldDB" id="A0AAV5UVG5"/>
<sequence length="171" mass="18504">SKRENNHFWLSWTTEGCGGQLLRQGKIAANVTDHILKLGDDDLVECQWTISAPAGKRVQTNVSTLLSYAMNCEEYGDKFTGLAIFDDSTNSSGIPIKTQCAKIDTTFHSPVLSLASHGGEMFIHIRVKKSQLPQSISSSFFVATVEFIDMPEGDAQCGGIVHVSPVGSPSV</sequence>
<evidence type="ECO:0000313" key="1">
    <source>
        <dbReference type="EMBL" id="GMT10506.1"/>
    </source>
</evidence>
<gene>
    <name evidence="1" type="ORF">PFISCL1PPCAC_1803</name>
</gene>
<dbReference type="Gene3D" id="2.60.120.290">
    <property type="entry name" value="Spermadhesin, CUB domain"/>
    <property type="match status" value="1"/>
</dbReference>
<dbReference type="SUPFAM" id="SSF49854">
    <property type="entry name" value="Spermadhesin, CUB domain"/>
    <property type="match status" value="1"/>
</dbReference>
<feature type="non-terminal residue" evidence="1">
    <location>
        <position position="171"/>
    </location>
</feature>
<proteinExistence type="predicted"/>
<evidence type="ECO:0000313" key="2">
    <source>
        <dbReference type="Proteomes" id="UP001432322"/>
    </source>
</evidence>
<dbReference type="InterPro" id="IPR035914">
    <property type="entry name" value="Sperma_CUB_dom_sf"/>
</dbReference>
<reference evidence="1" key="1">
    <citation type="submission" date="2023-10" db="EMBL/GenBank/DDBJ databases">
        <title>Genome assembly of Pristionchus species.</title>
        <authorList>
            <person name="Yoshida K."/>
            <person name="Sommer R.J."/>
        </authorList>
    </citation>
    <scope>NUCLEOTIDE SEQUENCE</scope>
    <source>
        <strain evidence="1">RS5133</strain>
    </source>
</reference>
<dbReference type="EMBL" id="BTSY01000001">
    <property type="protein sequence ID" value="GMT10506.1"/>
    <property type="molecule type" value="Genomic_DNA"/>
</dbReference>
<protein>
    <recommendedName>
        <fullName evidence="3">CUB domain-containing protein</fullName>
    </recommendedName>
</protein>
<accession>A0AAV5UVG5</accession>
<comment type="caution">
    <text evidence="1">The sequence shown here is derived from an EMBL/GenBank/DDBJ whole genome shotgun (WGS) entry which is preliminary data.</text>
</comment>
<evidence type="ECO:0008006" key="3">
    <source>
        <dbReference type="Google" id="ProtNLM"/>
    </source>
</evidence>
<dbReference type="Proteomes" id="UP001432322">
    <property type="component" value="Unassembled WGS sequence"/>
</dbReference>
<feature type="non-terminal residue" evidence="1">
    <location>
        <position position="1"/>
    </location>
</feature>